<dbReference type="FunFam" id="3.40.50.300:FF:000016">
    <property type="entry name" value="Oligopeptide ABC transporter ATP-binding component"/>
    <property type="match status" value="1"/>
</dbReference>
<evidence type="ECO:0000256" key="4">
    <source>
        <dbReference type="ARBA" id="ARBA00022741"/>
    </source>
</evidence>
<evidence type="ECO:0000313" key="8">
    <source>
        <dbReference type="Proteomes" id="UP000186364"/>
    </source>
</evidence>
<dbReference type="GO" id="GO:0055085">
    <property type="term" value="P:transmembrane transport"/>
    <property type="evidence" value="ECO:0007669"/>
    <property type="project" value="UniProtKB-ARBA"/>
</dbReference>
<dbReference type="PROSITE" id="PS50893">
    <property type="entry name" value="ABC_TRANSPORTER_2"/>
    <property type="match status" value="1"/>
</dbReference>
<dbReference type="GO" id="GO:0016887">
    <property type="term" value="F:ATP hydrolysis activity"/>
    <property type="evidence" value="ECO:0007669"/>
    <property type="project" value="InterPro"/>
</dbReference>
<proteinExistence type="inferred from homology"/>
<dbReference type="InterPro" id="IPR013563">
    <property type="entry name" value="Oligopep_ABC_C"/>
</dbReference>
<dbReference type="SUPFAM" id="SSF52540">
    <property type="entry name" value="P-loop containing nucleoside triphosphate hydrolases"/>
    <property type="match status" value="1"/>
</dbReference>
<keyword evidence="8" id="KW-1185">Reference proteome</keyword>
<accession>A0A1Q9AWA3</accession>
<protein>
    <submittedName>
        <fullName evidence="7">Peptide ABC transporter ATP-binding protein</fullName>
    </submittedName>
</protein>
<dbReference type="PANTHER" id="PTHR43776">
    <property type="entry name" value="TRANSPORT ATP-BINDING PROTEIN"/>
    <property type="match status" value="1"/>
</dbReference>
<comment type="caution">
    <text evidence="7">The sequence shown here is derived from an EMBL/GenBank/DDBJ whole genome shotgun (WGS) entry which is preliminary data.</text>
</comment>
<keyword evidence="5 7" id="KW-0067">ATP-binding</keyword>
<dbReference type="Pfam" id="PF00005">
    <property type="entry name" value="ABC_tran"/>
    <property type="match status" value="1"/>
</dbReference>
<dbReference type="GO" id="GO:0015833">
    <property type="term" value="P:peptide transport"/>
    <property type="evidence" value="ECO:0007669"/>
    <property type="project" value="InterPro"/>
</dbReference>
<evidence type="ECO:0000313" key="7">
    <source>
        <dbReference type="EMBL" id="OLP59751.1"/>
    </source>
</evidence>
<evidence type="ECO:0000256" key="2">
    <source>
        <dbReference type="ARBA" id="ARBA00005417"/>
    </source>
</evidence>
<name>A0A1Q9AWA3_9HYPH</name>
<dbReference type="InterPro" id="IPR003439">
    <property type="entry name" value="ABC_transporter-like_ATP-bd"/>
</dbReference>
<evidence type="ECO:0000259" key="6">
    <source>
        <dbReference type="PROSITE" id="PS50893"/>
    </source>
</evidence>
<keyword evidence="4" id="KW-0547">Nucleotide-binding</keyword>
<dbReference type="InterPro" id="IPR017871">
    <property type="entry name" value="ABC_transporter-like_CS"/>
</dbReference>
<dbReference type="InterPro" id="IPR050319">
    <property type="entry name" value="ABC_transp_ATP-bind"/>
</dbReference>
<dbReference type="Proteomes" id="UP000186364">
    <property type="component" value="Unassembled WGS sequence"/>
</dbReference>
<gene>
    <name evidence="7" type="ORF">BJF93_21780</name>
</gene>
<organism evidence="7 8">
    <name type="scientific">Xaviernesmea oryzae</name>
    <dbReference type="NCBI Taxonomy" id="464029"/>
    <lineage>
        <taxon>Bacteria</taxon>
        <taxon>Pseudomonadati</taxon>
        <taxon>Pseudomonadota</taxon>
        <taxon>Alphaproteobacteria</taxon>
        <taxon>Hyphomicrobiales</taxon>
        <taxon>Rhizobiaceae</taxon>
        <taxon>Rhizobium/Agrobacterium group</taxon>
        <taxon>Xaviernesmea</taxon>
    </lineage>
</organism>
<dbReference type="Pfam" id="PF08352">
    <property type="entry name" value="oligo_HPY"/>
    <property type="match status" value="1"/>
</dbReference>
<evidence type="ECO:0000256" key="1">
    <source>
        <dbReference type="ARBA" id="ARBA00004417"/>
    </source>
</evidence>
<dbReference type="PROSITE" id="PS00211">
    <property type="entry name" value="ABC_TRANSPORTER_1"/>
    <property type="match status" value="1"/>
</dbReference>
<dbReference type="AlphaFoldDB" id="A0A1Q9AWA3"/>
<reference evidence="7 8" key="1">
    <citation type="submission" date="2016-09" db="EMBL/GenBank/DDBJ databases">
        <title>Rhizobium sp. nov., a novel species isolated from the rice rhizosphere.</title>
        <authorList>
            <person name="Zhao J."/>
            <person name="Zhang X."/>
        </authorList>
    </citation>
    <scope>NUCLEOTIDE SEQUENCE [LARGE SCALE GENOMIC DNA]</scope>
    <source>
        <strain evidence="7 8">1.7048</strain>
    </source>
</reference>
<dbReference type="CDD" id="cd03257">
    <property type="entry name" value="ABC_NikE_OppD_transporters"/>
    <property type="match status" value="1"/>
</dbReference>
<sequence>MTDPILQVRGLTKHFPVRSGRHRMVIQAVDNVTLDIQQGETLGLVGESGCGKSTIAQLLVGLHEATAGQVTFNGEALQSMPRKERKRVRRQLQYVFQDPNDSLDPRMKVRDIIAEGLWADGSIGRKEIIKRVEEVLDRVGLPRDALGRFPHEFSGGQRQRIGIARALVMRPQIIVADEPISALDVSVQAQILNLLGDLKRELGLTYVFVAHNLAAVAYVSDRIAVMYLGRIVEIGTTREIMSSARHPYTKALLSAIPEPEIGAERRERITLSGDVPSPVNPPSGCRFRTRCPIATELCANEAPSLAGEIESGPATTHLVACHFA</sequence>
<dbReference type="PANTHER" id="PTHR43776:SF7">
    <property type="entry name" value="D,D-DIPEPTIDE TRANSPORT ATP-BINDING PROTEIN DDPF-RELATED"/>
    <property type="match status" value="1"/>
</dbReference>
<dbReference type="InterPro" id="IPR003593">
    <property type="entry name" value="AAA+_ATPase"/>
</dbReference>
<keyword evidence="3" id="KW-0813">Transport</keyword>
<dbReference type="NCBIfam" id="TIGR01727">
    <property type="entry name" value="oligo_HPY"/>
    <property type="match status" value="1"/>
</dbReference>
<dbReference type="EMBL" id="MKIP01000044">
    <property type="protein sequence ID" value="OLP59751.1"/>
    <property type="molecule type" value="Genomic_DNA"/>
</dbReference>
<dbReference type="OrthoDB" id="9815712at2"/>
<dbReference type="SMART" id="SM00382">
    <property type="entry name" value="AAA"/>
    <property type="match status" value="1"/>
</dbReference>
<dbReference type="GO" id="GO:0005886">
    <property type="term" value="C:plasma membrane"/>
    <property type="evidence" value="ECO:0007669"/>
    <property type="project" value="UniProtKB-SubCell"/>
</dbReference>
<dbReference type="RefSeq" id="WP_075627945.1">
    <property type="nucleotide sequence ID" value="NZ_FOAM01000019.1"/>
</dbReference>
<evidence type="ECO:0000256" key="3">
    <source>
        <dbReference type="ARBA" id="ARBA00022448"/>
    </source>
</evidence>
<dbReference type="InterPro" id="IPR027417">
    <property type="entry name" value="P-loop_NTPase"/>
</dbReference>
<dbReference type="GO" id="GO:0005524">
    <property type="term" value="F:ATP binding"/>
    <property type="evidence" value="ECO:0007669"/>
    <property type="project" value="UniProtKB-KW"/>
</dbReference>
<dbReference type="Gene3D" id="3.40.50.300">
    <property type="entry name" value="P-loop containing nucleotide triphosphate hydrolases"/>
    <property type="match status" value="1"/>
</dbReference>
<comment type="subcellular location">
    <subcellularLocation>
        <location evidence="1">Cell inner membrane</location>
        <topology evidence="1">Peripheral membrane protein</topology>
    </subcellularLocation>
</comment>
<comment type="similarity">
    <text evidence="2">Belongs to the ABC transporter superfamily.</text>
</comment>
<feature type="domain" description="ABC transporter" evidence="6">
    <location>
        <begin position="6"/>
        <end position="253"/>
    </location>
</feature>
<evidence type="ECO:0000256" key="5">
    <source>
        <dbReference type="ARBA" id="ARBA00022840"/>
    </source>
</evidence>